<dbReference type="SUPFAM" id="SSF55729">
    <property type="entry name" value="Acyl-CoA N-acyltransferases (Nat)"/>
    <property type="match status" value="1"/>
</dbReference>
<dbReference type="EMBL" id="JAYMCU010000015">
    <property type="protein sequence ID" value="MEC3936634.1"/>
    <property type="molecule type" value="Genomic_DNA"/>
</dbReference>
<keyword evidence="4" id="KW-1185">Reference proteome</keyword>
<dbReference type="InterPro" id="IPR016181">
    <property type="entry name" value="Acyl_CoA_acyltransferase"/>
</dbReference>
<dbReference type="RefSeq" id="WP_191152622.1">
    <property type="nucleotide sequence ID" value="NZ_CP060824.1"/>
</dbReference>
<dbReference type="Proteomes" id="UP001357437">
    <property type="component" value="Unassembled WGS sequence"/>
</dbReference>
<dbReference type="AlphaFoldDB" id="A0A9X4BDA7"/>
<reference evidence="1" key="1">
    <citation type="journal article" date="2023" name="Genes Genomics">
        <title>Genomic insights of Leclercia adecarboxylata strains linked to an outbreak in public hospitals in Mexico.</title>
        <authorList>
            <person name="Barrios-Villa E."/>
            <person name="Pacheco-Flores B."/>
            <person name="Lozano-Zarain P."/>
            <person name="Del Campo-Ortega R."/>
            <person name="de Jesus Ascencio-Montiel I."/>
            <person name="Gonzalez-Leon M."/>
            <person name="Camorlinga-Ponce M."/>
            <person name="Gaytan Cervantes F.J."/>
            <person name="Gonzalez Torres C."/>
            <person name="Aguilar E."/>
            <person name="Gonzalez Ibarra J."/>
            <person name="Torres Lopez F.J."/>
            <person name="Rosas-Vargas H."/>
            <person name="Gonzalez-Bonilla C.R."/>
            <person name="Del Carmen Rocha-Gracia R."/>
        </authorList>
    </citation>
    <scope>NUCLEOTIDE SEQUENCE</scope>
    <source>
        <strain evidence="1">Lac40</strain>
    </source>
</reference>
<reference evidence="2 4" key="2">
    <citation type="submission" date="2024-01" db="EMBL/GenBank/DDBJ databases">
        <title>Comparative Genomics of Leclercia adecarboxylata Strains Isolated from Several Sources.</title>
        <authorList>
            <person name="Yescas-Zazueta V."/>
            <person name="Balbuena-Alonso M.G."/>
            <person name="Valencia D."/>
            <person name="Mendez-Pfeiffer P.A."/>
            <person name="Ballesteros-Monrreal M.G."/>
            <person name="Rocha-Gracia R.D.C."/>
            <person name="Barrios-Villa E."/>
        </authorList>
    </citation>
    <scope>NUCLEOTIDE SEQUENCE [LARGE SCALE GENOMIC DNA]</scope>
    <source>
        <strain evidence="2 4">33MEM</strain>
    </source>
</reference>
<name>A0A9X4BDA7_9ENTR</name>
<accession>A0A9X4BDA7</accession>
<gene>
    <name evidence="1" type="ORF">OEZ79_12930</name>
    <name evidence="2" type="ORF">VOF76_10700</name>
</gene>
<protein>
    <submittedName>
        <fullName evidence="1">GNAT family N-acetyltransferase</fullName>
    </submittedName>
</protein>
<dbReference type="EMBL" id="JAOURS010000012">
    <property type="protein sequence ID" value="MDC6639142.1"/>
    <property type="molecule type" value="Genomic_DNA"/>
</dbReference>
<proteinExistence type="predicted"/>
<evidence type="ECO:0000313" key="4">
    <source>
        <dbReference type="Proteomes" id="UP001357437"/>
    </source>
</evidence>
<evidence type="ECO:0000313" key="2">
    <source>
        <dbReference type="EMBL" id="MEC3936634.1"/>
    </source>
</evidence>
<comment type="caution">
    <text evidence="1">The sequence shown here is derived from an EMBL/GenBank/DDBJ whole genome shotgun (WGS) entry which is preliminary data.</text>
</comment>
<evidence type="ECO:0000313" key="3">
    <source>
        <dbReference type="Proteomes" id="UP001149314"/>
    </source>
</evidence>
<sequence length="296" mass="33710">MLRFMLSQYADLPLPQKTLHSWLENWINNQEERCADNAFAARFPWKETGLPQSYFLQRKLCIDGRYFLTGPRYKGGDINRPFIDIVASSASIDDSVLKAVSREWAELKPQHIRQLTPGNNPVQGVTDQLIYASCLTNEPKYYDDALILKPAVSADFDWCRKALLEAYQHSWSKIPVLSGSLCSVDNEDLSNHILKGHVYIVHDQGDRVGLIICERGEVAFLMGWRISEEVILPAFRGHSLASRAQRLLRNHLYRFSREACLVTGTILPGNLPSIRTAIKAGRTCVLRYEFLPVIFD</sequence>
<organism evidence="1 3">
    <name type="scientific">Leclercia adecarboxylata</name>
    <dbReference type="NCBI Taxonomy" id="83655"/>
    <lineage>
        <taxon>Bacteria</taxon>
        <taxon>Pseudomonadati</taxon>
        <taxon>Pseudomonadota</taxon>
        <taxon>Gammaproteobacteria</taxon>
        <taxon>Enterobacterales</taxon>
        <taxon>Enterobacteriaceae</taxon>
        <taxon>Leclercia</taxon>
    </lineage>
</organism>
<dbReference type="Proteomes" id="UP001149314">
    <property type="component" value="Unassembled WGS sequence"/>
</dbReference>
<evidence type="ECO:0000313" key="1">
    <source>
        <dbReference type="EMBL" id="MDC6639142.1"/>
    </source>
</evidence>